<dbReference type="KEGG" id="bmur:ABE28_008645"/>
<dbReference type="GO" id="GO:0006508">
    <property type="term" value="P:proteolysis"/>
    <property type="evidence" value="ECO:0007669"/>
    <property type="project" value="UniProtKB-KW"/>
</dbReference>
<evidence type="ECO:0000256" key="2">
    <source>
        <dbReference type="ARBA" id="ARBA00002039"/>
    </source>
</evidence>
<protein>
    <recommendedName>
        <fullName evidence="5">Cyanophycinase</fullName>
        <ecNumber evidence="4">3.4.15.6</ecNumber>
    </recommendedName>
</protein>
<evidence type="ECO:0000256" key="5">
    <source>
        <dbReference type="ARBA" id="ARBA00015719"/>
    </source>
</evidence>
<dbReference type="NCBIfam" id="TIGR02069">
    <property type="entry name" value="cyanophycinase"/>
    <property type="match status" value="2"/>
</dbReference>
<evidence type="ECO:0000313" key="10">
    <source>
        <dbReference type="Proteomes" id="UP000077926"/>
    </source>
</evidence>
<proteinExistence type="inferred from homology"/>
<keyword evidence="6" id="KW-0645">Protease</keyword>
<evidence type="ECO:0000256" key="1">
    <source>
        <dbReference type="ARBA" id="ARBA00001092"/>
    </source>
</evidence>
<keyword evidence="7" id="KW-0378">Hydrolase</keyword>
<dbReference type="InterPro" id="IPR005320">
    <property type="entry name" value="Peptidase_S51"/>
</dbReference>
<evidence type="ECO:0000256" key="6">
    <source>
        <dbReference type="ARBA" id="ARBA00022670"/>
    </source>
</evidence>
<dbReference type="EC" id="3.4.15.6" evidence="4"/>
<sequence>MEIKIGGVKVKKIINMAFMALLLASACFLPPGKVSAHHDDEFRGSLVIAGGSLGSSNKDIYESFIKLAGGAEKAKIGIIPAASGSLKSSKEFRADLVKYGVNEKEIVILPLSDHDFSDTDFDEKSWKNNVHSKAVVSQIEDLSGIWFVGGDQLRITNTLYDAKGKSTLALDAIWNVYKKGAVVGGTSAGAAIMSDVMITGGDSLGGLKGKFTGNSESPKNKEYEPVRIDRGLGFFKYGIIDQHFDERGRLGRLVATAIKYEKQKKKYNSYGIDEDTALIVNNQEKTAEIAGRGGVTVVDLSKAKEHKGKISNVSISLLSPGDKMDLTAKSFTIHSNKSATKGNEYYQFKPLEATGVLTSYGKLKSYLSYSLVDNASTESVKSYLYDSKGSGYALTFSKTGNTNGYWGYQDGQKDDYSITNVKMDVAPASLQFKRDKHAFKDYQEANFELPEKKERGRIEGNLVIAGGALGSSNEDVYKKFIELAKEGSDAKVGIISAASGSLSSSYAFKNDLLRYGLKDENIKILPISTHDFKGTSVDESSWKENRNSDPVAAEIKNLDAIWFVGGDQTYITEALFNPDQTESKALKAIWDMYKNGGVLGGTSAGAAIMSDVMLAGGGSLETLTKGFTNTYNGMEQQEGGPGYLERGLGFFQYGIIDQHFDNKARLGRLIATAHEKGNHGQLSYGIDEDTAMVVNNLKQKIEVVGRGGVTVIDLSKVSTNPKIKSEYKNILLSTIAPGDSVDFKTKEIQIDEHKTRTKGNEYSDFDAAPHSGVLTAHGTLSKFLSYQLVDNSREKEVKAYSFDKGKGVELTFRKTKETDGFWGYKDGSKDDYSVVNVVVDITPITVKNE</sequence>
<gene>
    <name evidence="9" type="ORF">ABE28_008645</name>
</gene>
<dbReference type="PROSITE" id="PS51257">
    <property type="entry name" value="PROKAR_LIPOPROTEIN"/>
    <property type="match status" value="1"/>
</dbReference>
<dbReference type="AlphaFoldDB" id="A0A1B3XMI1"/>
<dbReference type="InterPro" id="IPR011811">
    <property type="entry name" value="Peptidase_S51_cyanophycinase"/>
</dbReference>
<dbReference type="GO" id="GO:0008236">
    <property type="term" value="F:serine-type peptidase activity"/>
    <property type="evidence" value="ECO:0007669"/>
    <property type="project" value="UniProtKB-KW"/>
</dbReference>
<evidence type="ECO:0000256" key="7">
    <source>
        <dbReference type="ARBA" id="ARBA00022801"/>
    </source>
</evidence>
<dbReference type="InterPro" id="IPR029062">
    <property type="entry name" value="Class_I_gatase-like"/>
</dbReference>
<dbReference type="EMBL" id="CP017080">
    <property type="protein sequence ID" value="AOH54419.1"/>
    <property type="molecule type" value="Genomic_DNA"/>
</dbReference>
<keyword evidence="8" id="KW-0720">Serine protease</keyword>
<name>A0A1B3XMI1_9BACI</name>
<dbReference type="PANTHER" id="PTHR36175:SF1">
    <property type="entry name" value="CYANOPHYCINASE"/>
    <property type="match status" value="1"/>
</dbReference>
<comment type="function">
    <text evidence="2">Exopeptidase that catalyzes the hydrolytic cleavage of multi-L-arginyl-poly-L-aspartic acid (cyanophycin; a water-insoluble reserve polymer) into aspartate-arginine dipeptides.</text>
</comment>
<organism evidence="9 10">
    <name type="scientific">Peribacillus muralis</name>
    <dbReference type="NCBI Taxonomy" id="264697"/>
    <lineage>
        <taxon>Bacteria</taxon>
        <taxon>Bacillati</taxon>
        <taxon>Bacillota</taxon>
        <taxon>Bacilli</taxon>
        <taxon>Bacillales</taxon>
        <taxon>Bacillaceae</taxon>
        <taxon>Peribacillus</taxon>
    </lineage>
</organism>
<evidence type="ECO:0000256" key="3">
    <source>
        <dbReference type="ARBA" id="ARBA00006534"/>
    </source>
</evidence>
<dbReference type="GO" id="GO:0008241">
    <property type="term" value="F:peptidyl-dipeptidase activity"/>
    <property type="evidence" value="ECO:0007669"/>
    <property type="project" value="UniProtKB-EC"/>
</dbReference>
<accession>A0A1B3XMI1</accession>
<keyword evidence="10" id="KW-1185">Reference proteome</keyword>
<dbReference type="STRING" id="264697.ABE28_008645"/>
<dbReference type="PANTHER" id="PTHR36175">
    <property type="entry name" value="CYANOPHYCINASE"/>
    <property type="match status" value="1"/>
</dbReference>
<comment type="catalytic activity">
    <reaction evidence="1">
        <text>[L-4-(L-arginin-2-N-yl)aspartate](n) + H2O = [L-4-(L-arginin-2-N-yl)aspartate](n-1) + L-4-(L-arginin-2-N-yl)aspartate</text>
        <dbReference type="Rhea" id="RHEA:12845"/>
        <dbReference type="Rhea" id="RHEA-COMP:13728"/>
        <dbReference type="Rhea" id="RHEA-COMP:13734"/>
        <dbReference type="ChEBI" id="CHEBI:15377"/>
        <dbReference type="ChEBI" id="CHEBI:137986"/>
        <dbReference type="ChEBI" id="CHEBI:137991"/>
        <dbReference type="EC" id="3.4.15.6"/>
    </reaction>
</comment>
<evidence type="ECO:0000256" key="4">
    <source>
        <dbReference type="ARBA" id="ARBA00013115"/>
    </source>
</evidence>
<comment type="similarity">
    <text evidence="3">Belongs to the peptidase S51 family.</text>
</comment>
<dbReference type="Pfam" id="PF03575">
    <property type="entry name" value="Peptidase_S51"/>
    <property type="match status" value="2"/>
</dbReference>
<dbReference type="Proteomes" id="UP000077926">
    <property type="component" value="Chromosome"/>
</dbReference>
<evidence type="ECO:0000256" key="8">
    <source>
        <dbReference type="ARBA" id="ARBA00022825"/>
    </source>
</evidence>
<dbReference type="SUPFAM" id="SSF52317">
    <property type="entry name" value="Class I glutamine amidotransferase-like"/>
    <property type="match status" value="2"/>
</dbReference>
<dbReference type="CDD" id="cd03145">
    <property type="entry name" value="GAT1_cyanophycinase"/>
    <property type="match status" value="2"/>
</dbReference>
<reference evidence="9 10" key="1">
    <citation type="submission" date="2016-08" db="EMBL/GenBank/DDBJ databases">
        <title>Complete genome sequence of Bacillus muralis G25-68, a strain with toxicity to nematodes.</title>
        <authorList>
            <person name="Zheng Z."/>
        </authorList>
    </citation>
    <scope>NUCLEOTIDE SEQUENCE [LARGE SCALE GENOMIC DNA]</scope>
    <source>
        <strain evidence="9 10">G25-68</strain>
    </source>
</reference>
<dbReference type="Gene3D" id="3.40.50.880">
    <property type="match status" value="2"/>
</dbReference>
<evidence type="ECO:0000313" key="9">
    <source>
        <dbReference type="EMBL" id="AOH54419.1"/>
    </source>
</evidence>